<evidence type="ECO:0000256" key="2">
    <source>
        <dbReference type="ARBA" id="ARBA00022426"/>
    </source>
</evidence>
<evidence type="ECO:0000256" key="7">
    <source>
        <dbReference type="ARBA" id="ARBA00022989"/>
    </source>
</evidence>
<keyword evidence="4 11" id="KW-1003">Cell membrane</keyword>
<evidence type="ECO:0000256" key="3">
    <source>
        <dbReference type="ARBA" id="ARBA00022448"/>
    </source>
</evidence>
<organism evidence="12 13">
    <name type="scientific">Candidatus Enterococcus moelleringii</name>
    <dbReference type="NCBI Taxonomy" id="2815325"/>
    <lineage>
        <taxon>Bacteria</taxon>
        <taxon>Bacillati</taxon>
        <taxon>Bacillota</taxon>
        <taxon>Bacilli</taxon>
        <taxon>Lactobacillales</taxon>
        <taxon>Enterococcaceae</taxon>
        <taxon>Enterococcus</taxon>
    </lineage>
</organism>
<accession>A0ABS3LHZ4</accession>
<dbReference type="PANTHER" id="PTHR43627:SF1">
    <property type="entry name" value="COBALT TRANSPORT PROTEIN CBIM"/>
    <property type="match status" value="1"/>
</dbReference>
<evidence type="ECO:0000256" key="4">
    <source>
        <dbReference type="ARBA" id="ARBA00022475"/>
    </source>
</evidence>
<evidence type="ECO:0000256" key="8">
    <source>
        <dbReference type="ARBA" id="ARBA00023065"/>
    </source>
</evidence>
<evidence type="ECO:0000313" key="13">
    <source>
        <dbReference type="Proteomes" id="UP000664601"/>
    </source>
</evidence>
<dbReference type="RefSeq" id="WP_207674989.1">
    <property type="nucleotide sequence ID" value="NZ_JAFREM010000029.1"/>
</dbReference>
<keyword evidence="6 11" id="KW-0812">Transmembrane</keyword>
<sequence precursor="true">MKYKLKQACKFLMLLALLFFLMPQKAYAMHIMEGFLPLGWCLFWYAVFIPFFIYGLISIKKATADNPQNKVLLAFSGAFIFILSALKIPSVTGSTSHPTGVGIGTALFGPGVISVLGTICLLFQALLLAHGGITTLGANAVSMAVVGPFVGYGVYQLLKKAGASASISLFMCAFIADLATYFMTSIQLGIVFPDPAGGVMGAIVKFAGVFMLTQIPIAIAEGLLTVVAYNLISANFPVNEGSVLNHGGK</sequence>
<dbReference type="NCBIfam" id="NF006184">
    <property type="entry name" value="PRK08319.1"/>
    <property type="match status" value="1"/>
</dbReference>
<evidence type="ECO:0000256" key="10">
    <source>
        <dbReference type="ARBA" id="ARBA00023285"/>
    </source>
</evidence>
<keyword evidence="5 11" id="KW-0169">Cobalamin biosynthesis</keyword>
<feature type="transmembrane region" description="Helical" evidence="11">
    <location>
        <begin position="108"/>
        <end position="129"/>
    </location>
</feature>
<feature type="transmembrane region" description="Helical" evidence="11">
    <location>
        <begin position="167"/>
        <end position="192"/>
    </location>
</feature>
<comment type="function">
    <text evidence="11">Part of the energy-coupling factor (ECF) transporter complex CbiMNOQ involved in cobalt import.</text>
</comment>
<evidence type="ECO:0000256" key="5">
    <source>
        <dbReference type="ARBA" id="ARBA00022573"/>
    </source>
</evidence>
<keyword evidence="7 11" id="KW-1133">Transmembrane helix</keyword>
<dbReference type="HAMAP" id="MF_01462">
    <property type="entry name" value="CbiM"/>
    <property type="match status" value="1"/>
</dbReference>
<keyword evidence="8 11" id="KW-0406">Ion transport</keyword>
<evidence type="ECO:0000256" key="6">
    <source>
        <dbReference type="ARBA" id="ARBA00022692"/>
    </source>
</evidence>
<dbReference type="Pfam" id="PF01891">
    <property type="entry name" value="CbiM"/>
    <property type="match status" value="1"/>
</dbReference>
<keyword evidence="10 11" id="KW-0170">Cobalt</keyword>
<proteinExistence type="inferred from homology"/>
<keyword evidence="13" id="KW-1185">Reference proteome</keyword>
<dbReference type="Gene3D" id="1.10.1760.20">
    <property type="match status" value="1"/>
</dbReference>
<evidence type="ECO:0000313" key="12">
    <source>
        <dbReference type="EMBL" id="MBO1307999.1"/>
    </source>
</evidence>
<dbReference type="EMBL" id="JAFREM010000029">
    <property type="protein sequence ID" value="MBO1307999.1"/>
    <property type="molecule type" value="Genomic_DNA"/>
</dbReference>
<feature type="transmembrane region" description="Helical" evidence="11">
    <location>
        <begin position="71"/>
        <end position="88"/>
    </location>
</feature>
<comment type="similarity">
    <text evidence="11">Belongs to the CbiM family.</text>
</comment>
<feature type="transmembrane region" description="Helical" evidence="11">
    <location>
        <begin position="38"/>
        <end position="59"/>
    </location>
</feature>
<name>A0ABS3LHZ4_9ENTE</name>
<dbReference type="PANTHER" id="PTHR43627">
    <property type="match status" value="1"/>
</dbReference>
<dbReference type="InterPro" id="IPR018024">
    <property type="entry name" value="CbiM"/>
</dbReference>
<evidence type="ECO:0000256" key="11">
    <source>
        <dbReference type="HAMAP-Rule" id="MF_01462"/>
    </source>
</evidence>
<evidence type="ECO:0000256" key="1">
    <source>
        <dbReference type="ARBA" id="ARBA00004651"/>
    </source>
</evidence>
<feature type="transmembrane region" description="Helical" evidence="11">
    <location>
        <begin position="136"/>
        <end position="155"/>
    </location>
</feature>
<feature type="transmembrane region" description="Helical" evidence="11">
    <location>
        <begin position="204"/>
        <end position="232"/>
    </location>
</feature>
<comment type="subunit">
    <text evidence="11">Forms an energy-coupling factor (ECF) transporter complex composed of an ATP-binding protein (A component, CbiO), a transmembrane protein (T component, CbiQ) and 2 possible substrate-capture proteins (S components, CbiM and CbiN) of unknown stoichimetry.</text>
</comment>
<dbReference type="Proteomes" id="UP000664601">
    <property type="component" value="Unassembled WGS sequence"/>
</dbReference>
<keyword evidence="11" id="KW-0732">Signal</keyword>
<keyword evidence="9 11" id="KW-0472">Membrane</keyword>
<comment type="caution">
    <text evidence="12">The sequence shown here is derived from an EMBL/GenBank/DDBJ whole genome shotgun (WGS) entry which is preliminary data.</text>
</comment>
<protein>
    <recommendedName>
        <fullName evidence="11">Cobalt transport protein CbiM</fullName>
    </recommendedName>
    <alternativeName>
        <fullName evidence="11">Energy-coupling factor transporter probable substrate-capture protein CbiM</fullName>
        <shortName evidence="11">ECF transporter S component CbiM</shortName>
    </alternativeName>
</protein>
<dbReference type="InterPro" id="IPR002751">
    <property type="entry name" value="CbiM/NikMN"/>
</dbReference>
<comment type="pathway">
    <text evidence="11">Cofactor biosynthesis; adenosylcobalamin biosynthesis.</text>
</comment>
<reference evidence="12 13" key="1">
    <citation type="submission" date="2021-03" db="EMBL/GenBank/DDBJ databases">
        <title>Enterococcal diversity collection.</title>
        <authorList>
            <person name="Gilmore M.S."/>
            <person name="Schwartzman J."/>
            <person name="Van Tyne D."/>
            <person name="Martin M."/>
            <person name="Earl A.M."/>
            <person name="Manson A.L."/>
            <person name="Straub T."/>
            <person name="Salamzade R."/>
            <person name="Saavedra J."/>
            <person name="Lebreton F."/>
            <person name="Prichula J."/>
            <person name="Schaufler K."/>
            <person name="Gaca A."/>
            <person name="Sgardioli B."/>
            <person name="Wagenaar J."/>
            <person name="Strong T."/>
        </authorList>
    </citation>
    <scope>NUCLEOTIDE SEQUENCE [LARGE SCALE GENOMIC DNA]</scope>
    <source>
        <strain evidence="12 13">669A</strain>
    </source>
</reference>
<feature type="signal peptide" evidence="11">
    <location>
        <begin position="1"/>
        <end position="28"/>
    </location>
</feature>
<comment type="subcellular location">
    <subcellularLocation>
        <location evidence="1 11">Cell membrane</location>
        <topology evidence="1 11">Multi-pass membrane protein</topology>
    </subcellularLocation>
</comment>
<keyword evidence="3 11" id="KW-0813">Transport</keyword>
<dbReference type="NCBIfam" id="TIGR00123">
    <property type="entry name" value="cbiM"/>
    <property type="match status" value="1"/>
</dbReference>
<feature type="chain" id="PRO_5044932458" description="Cobalt transport protein CbiM" evidence="11">
    <location>
        <begin position="29"/>
        <end position="249"/>
    </location>
</feature>
<gene>
    <name evidence="11" type="primary">cbiM</name>
    <name evidence="12" type="ORF">JZO70_17625</name>
</gene>
<evidence type="ECO:0000256" key="9">
    <source>
        <dbReference type="ARBA" id="ARBA00023136"/>
    </source>
</evidence>
<keyword evidence="2 11" id="KW-0171">Cobalt transport</keyword>